<comment type="subcellular location">
    <subcellularLocation>
        <location evidence="1">Cell membrane</location>
        <topology evidence="1">Multi-pass membrane protein</topology>
    </subcellularLocation>
</comment>
<comment type="caution">
    <text evidence="12">The sequence shown here is derived from an EMBL/GenBank/DDBJ whole genome shotgun (WGS) entry which is preliminary data.</text>
</comment>
<accession>A0A444IVH3</accession>
<dbReference type="InterPro" id="IPR050445">
    <property type="entry name" value="Bact_polysacc_biosynth/exp"/>
</dbReference>
<keyword evidence="5" id="KW-0067">ATP-binding</keyword>
<evidence type="ECO:0000259" key="11">
    <source>
        <dbReference type="Pfam" id="PF02706"/>
    </source>
</evidence>
<keyword evidence="6 9" id="KW-1133">Transmembrane helix</keyword>
<dbReference type="Proteomes" id="UP000287853">
    <property type="component" value="Unassembled WGS sequence"/>
</dbReference>
<proteinExistence type="predicted"/>
<evidence type="ECO:0000256" key="6">
    <source>
        <dbReference type="ARBA" id="ARBA00022989"/>
    </source>
</evidence>
<sequence length="804" mass="92361">MPIPPHHNTTANQQKNDALLKKYLRTLLQRKETRLPVSVINTNTIPGLNKNQQHAEKELRHYLQELLNREDSVLPVIVINPEAQNSRSSNGKYTLRDLLRILLYRKWLILFITVLASLLTVIFTLNQRPIYRASTQVLLQINLPTNNRLLKKNPKYNRNSFLPTQLELIKSFNVARRVVDKLHLAGQYKKYFIPPRTGKRHVPDDLLSEDTVLNDSRDKTELPKKEFATASFTTASFADRIARQIQRRVRVRKIKETMIVSIAYSHETPFIAQMVTNAFPEAYMEELRAMNTNTNKNSLQWMTVKIKEERNTLEAIEKKIQGFMQEHNIIAVENKLAVYPERLAKFSNDLSQARTKEKEYQAVFRQIEHAGKNYHALESIALLADNNILQELRAQIFSVEQEIRKLKKKYGPKHPALLKADTEYTQLIKNKNKEIERIIAAYKNNYELAPTKVKDLKSFTEATKSEMLKINEQFSQYTTLNQERKRNIQILDALVSNVKKINITAESEEIQIWPLKKAELPNRPVPFNRKNFTYGALSGLVIAILLAFILEEFNNTPKNVKAFEERYDIPVLGSVEELQKNDRPIIDYIFHHPHSLFAESYRMIRSSLFLSRPDHPPKTLLITSMMPQEGKTTTTENLARILTVNDKTVLIIDCDMRRPRQHILFGIDNINGLSNYLAGNTDDWQALVQKNEDGAVNLLSAGPLPPNPAELLHSKNMGTLLREAQTHFDIILLDSPPIQQLSDSLALGPLVDGTIVVTRAGKTTYDLLDSGIKKMHEVNADILGVILNRVKRNNSPRGYQDYPS</sequence>
<evidence type="ECO:0000256" key="8">
    <source>
        <dbReference type="SAM" id="Coils"/>
    </source>
</evidence>
<feature type="domain" description="Polysaccharide chain length determinant N-terminal" evidence="11">
    <location>
        <begin position="95"/>
        <end position="182"/>
    </location>
</feature>
<dbReference type="Gene3D" id="1.10.287.1490">
    <property type="match status" value="1"/>
</dbReference>
<keyword evidence="4" id="KW-0547">Nucleotide-binding</keyword>
<dbReference type="Gene3D" id="3.40.50.300">
    <property type="entry name" value="P-loop containing nucleotide triphosphate hydrolases"/>
    <property type="match status" value="1"/>
</dbReference>
<dbReference type="InterPro" id="IPR002586">
    <property type="entry name" value="CobQ/CobB/MinD/ParA_Nub-bd_dom"/>
</dbReference>
<evidence type="ECO:0000256" key="3">
    <source>
        <dbReference type="ARBA" id="ARBA00022692"/>
    </source>
</evidence>
<protein>
    <submittedName>
        <fullName evidence="12">Capsular exopolysaccharide family</fullName>
    </submittedName>
</protein>
<dbReference type="GO" id="GO:0005524">
    <property type="term" value="F:ATP binding"/>
    <property type="evidence" value="ECO:0007669"/>
    <property type="project" value="UniProtKB-KW"/>
</dbReference>
<keyword evidence="3 9" id="KW-0812">Transmembrane</keyword>
<dbReference type="Pfam" id="PF01656">
    <property type="entry name" value="CbiA"/>
    <property type="match status" value="1"/>
</dbReference>
<evidence type="ECO:0000256" key="4">
    <source>
        <dbReference type="ARBA" id="ARBA00022741"/>
    </source>
</evidence>
<dbReference type="Pfam" id="PF02706">
    <property type="entry name" value="Wzz"/>
    <property type="match status" value="1"/>
</dbReference>
<evidence type="ECO:0000256" key="1">
    <source>
        <dbReference type="ARBA" id="ARBA00004651"/>
    </source>
</evidence>
<evidence type="ECO:0000256" key="9">
    <source>
        <dbReference type="SAM" id="Phobius"/>
    </source>
</evidence>
<gene>
    <name evidence="12" type="ORF">H206_01299</name>
</gene>
<keyword evidence="2" id="KW-1003">Cell membrane</keyword>
<dbReference type="NCBIfam" id="TIGR01007">
    <property type="entry name" value="eps_fam"/>
    <property type="match status" value="1"/>
</dbReference>
<dbReference type="EMBL" id="MTKO01000087">
    <property type="protein sequence ID" value="RWX44867.1"/>
    <property type="molecule type" value="Genomic_DNA"/>
</dbReference>
<dbReference type="InterPro" id="IPR005702">
    <property type="entry name" value="Wzc-like_C"/>
</dbReference>
<keyword evidence="7 9" id="KW-0472">Membrane</keyword>
<organism evidence="12 13">
    <name type="scientific">Candidatus Electrothrix aarhusensis</name>
    <dbReference type="NCBI Taxonomy" id="1859131"/>
    <lineage>
        <taxon>Bacteria</taxon>
        <taxon>Pseudomonadati</taxon>
        <taxon>Thermodesulfobacteriota</taxon>
        <taxon>Desulfobulbia</taxon>
        <taxon>Desulfobulbales</taxon>
        <taxon>Desulfobulbaceae</taxon>
        <taxon>Candidatus Electrothrix</taxon>
    </lineage>
</organism>
<keyword evidence="13" id="KW-1185">Reference proteome</keyword>
<evidence type="ECO:0000256" key="5">
    <source>
        <dbReference type="ARBA" id="ARBA00022840"/>
    </source>
</evidence>
<feature type="coiled-coil region" evidence="8">
    <location>
        <begin position="299"/>
        <end position="326"/>
    </location>
</feature>
<dbReference type="SUPFAM" id="SSF52540">
    <property type="entry name" value="P-loop containing nucleoside triphosphate hydrolases"/>
    <property type="match status" value="1"/>
</dbReference>
<evidence type="ECO:0000256" key="7">
    <source>
        <dbReference type="ARBA" id="ARBA00023136"/>
    </source>
</evidence>
<evidence type="ECO:0000259" key="10">
    <source>
        <dbReference type="Pfam" id="PF01656"/>
    </source>
</evidence>
<dbReference type="PANTHER" id="PTHR32309:SF13">
    <property type="entry name" value="FERRIC ENTEROBACTIN TRANSPORT PROTEIN FEPE"/>
    <property type="match status" value="1"/>
</dbReference>
<dbReference type="PANTHER" id="PTHR32309">
    <property type="entry name" value="TYROSINE-PROTEIN KINASE"/>
    <property type="match status" value="1"/>
</dbReference>
<feature type="domain" description="CobQ/CobB/MinD/ParA nucleotide binding" evidence="10">
    <location>
        <begin position="622"/>
        <end position="797"/>
    </location>
</feature>
<dbReference type="GO" id="GO:0005886">
    <property type="term" value="C:plasma membrane"/>
    <property type="evidence" value="ECO:0007669"/>
    <property type="project" value="UniProtKB-SubCell"/>
</dbReference>
<dbReference type="InterPro" id="IPR003856">
    <property type="entry name" value="LPS_length_determ_N"/>
</dbReference>
<dbReference type="CDD" id="cd05387">
    <property type="entry name" value="BY-kinase"/>
    <property type="match status" value="1"/>
</dbReference>
<dbReference type="InterPro" id="IPR027417">
    <property type="entry name" value="P-loop_NTPase"/>
</dbReference>
<keyword evidence="8" id="KW-0175">Coiled coil</keyword>
<name>A0A444IVH3_9BACT</name>
<feature type="transmembrane region" description="Helical" evidence="9">
    <location>
        <begin position="107"/>
        <end position="125"/>
    </location>
</feature>
<evidence type="ECO:0000313" key="12">
    <source>
        <dbReference type="EMBL" id="RWX44867.1"/>
    </source>
</evidence>
<dbReference type="AlphaFoldDB" id="A0A444IVH3"/>
<evidence type="ECO:0000256" key="2">
    <source>
        <dbReference type="ARBA" id="ARBA00022475"/>
    </source>
</evidence>
<evidence type="ECO:0000313" key="13">
    <source>
        <dbReference type="Proteomes" id="UP000287853"/>
    </source>
</evidence>
<dbReference type="GO" id="GO:0004713">
    <property type="term" value="F:protein tyrosine kinase activity"/>
    <property type="evidence" value="ECO:0007669"/>
    <property type="project" value="TreeGrafter"/>
</dbReference>
<reference evidence="12 13" key="1">
    <citation type="submission" date="2017-01" db="EMBL/GenBank/DDBJ databases">
        <title>The cable genome- insights into the physiology and evolution of filamentous bacteria capable of sulfide oxidation via long distance electron transfer.</title>
        <authorList>
            <person name="Schreiber L."/>
            <person name="Bjerg J.T."/>
            <person name="Boggild A."/>
            <person name="Van De Vossenberg J."/>
            <person name="Meysman F."/>
            <person name="Nielsen L.P."/>
            <person name="Schramm A."/>
            <person name="Kjeldsen K.U."/>
        </authorList>
    </citation>
    <scope>NUCLEOTIDE SEQUENCE [LARGE SCALE GENOMIC DNA]</scope>
    <source>
        <strain evidence="12">MCF</strain>
    </source>
</reference>